<name>A7RQ87_NEMVE</name>
<feature type="region of interest" description="Disordered" evidence="1">
    <location>
        <begin position="48"/>
        <end position="75"/>
    </location>
</feature>
<evidence type="ECO:0000313" key="2">
    <source>
        <dbReference type="EMBL" id="EDO46315.1"/>
    </source>
</evidence>
<feature type="region of interest" description="Disordered" evidence="1">
    <location>
        <begin position="560"/>
        <end position="746"/>
    </location>
</feature>
<protein>
    <submittedName>
        <fullName evidence="2">Uncharacterized protein</fullName>
    </submittedName>
</protein>
<feature type="compositionally biased region" description="Basic and acidic residues" evidence="1">
    <location>
        <begin position="560"/>
        <end position="580"/>
    </location>
</feature>
<organism evidence="2 3">
    <name type="scientific">Nematostella vectensis</name>
    <name type="common">Starlet sea anemone</name>
    <dbReference type="NCBI Taxonomy" id="45351"/>
    <lineage>
        <taxon>Eukaryota</taxon>
        <taxon>Metazoa</taxon>
        <taxon>Cnidaria</taxon>
        <taxon>Anthozoa</taxon>
        <taxon>Hexacorallia</taxon>
        <taxon>Actiniaria</taxon>
        <taxon>Edwardsiidae</taxon>
        <taxon>Nematostella</taxon>
    </lineage>
</organism>
<feature type="region of interest" description="Disordered" evidence="1">
    <location>
        <begin position="1001"/>
        <end position="1043"/>
    </location>
</feature>
<feature type="compositionally biased region" description="Polar residues" evidence="1">
    <location>
        <begin position="675"/>
        <end position="693"/>
    </location>
</feature>
<dbReference type="Proteomes" id="UP000001593">
    <property type="component" value="Unassembled WGS sequence"/>
</dbReference>
<keyword evidence="3" id="KW-1185">Reference proteome</keyword>
<dbReference type="InParanoid" id="A7RQ87"/>
<feature type="region of interest" description="Disordered" evidence="1">
    <location>
        <begin position="328"/>
        <end position="348"/>
    </location>
</feature>
<feature type="region of interest" description="Disordered" evidence="1">
    <location>
        <begin position="380"/>
        <end position="418"/>
    </location>
</feature>
<dbReference type="EMBL" id="DS469528">
    <property type="protein sequence ID" value="EDO46315.1"/>
    <property type="molecule type" value="Genomic_DNA"/>
</dbReference>
<feature type="compositionally biased region" description="Polar residues" evidence="1">
    <location>
        <begin position="797"/>
        <end position="815"/>
    </location>
</feature>
<reference evidence="2 3" key="1">
    <citation type="journal article" date="2007" name="Science">
        <title>Sea anemone genome reveals ancestral eumetazoan gene repertoire and genomic organization.</title>
        <authorList>
            <person name="Putnam N.H."/>
            <person name="Srivastava M."/>
            <person name="Hellsten U."/>
            <person name="Dirks B."/>
            <person name="Chapman J."/>
            <person name="Salamov A."/>
            <person name="Terry A."/>
            <person name="Shapiro H."/>
            <person name="Lindquist E."/>
            <person name="Kapitonov V.V."/>
            <person name="Jurka J."/>
            <person name="Genikhovich G."/>
            <person name="Grigoriev I.V."/>
            <person name="Lucas S.M."/>
            <person name="Steele R.E."/>
            <person name="Finnerty J.R."/>
            <person name="Technau U."/>
            <person name="Martindale M.Q."/>
            <person name="Rokhsar D.S."/>
        </authorList>
    </citation>
    <scope>NUCLEOTIDE SEQUENCE [LARGE SCALE GENOMIC DNA]</scope>
    <source>
        <strain evidence="3">CH2 X CH6</strain>
    </source>
</reference>
<feature type="compositionally biased region" description="Polar residues" evidence="1">
    <location>
        <begin position="933"/>
        <end position="951"/>
    </location>
</feature>
<feature type="region of interest" description="Disordered" evidence="1">
    <location>
        <begin position="842"/>
        <end position="955"/>
    </location>
</feature>
<feature type="compositionally biased region" description="Low complexity" evidence="1">
    <location>
        <begin position="332"/>
        <end position="348"/>
    </location>
</feature>
<evidence type="ECO:0000313" key="3">
    <source>
        <dbReference type="Proteomes" id="UP000001593"/>
    </source>
</evidence>
<dbReference type="STRING" id="45351.A7RQ87"/>
<feature type="compositionally biased region" description="Acidic residues" evidence="1">
    <location>
        <begin position="626"/>
        <end position="638"/>
    </location>
</feature>
<dbReference type="AlphaFoldDB" id="A7RQ87"/>
<sequence length="1093" mass="119125">MAQSRRYMATRLDWAPASQHYDIDDSVLQRFLKEVHLTDLHRSQSLTGLDKNEAEPRRSFHAWQENSSSDTNLAATAGKGTNISLDFKAPRRQADGHGMRGGVTAVGKPRDDFMSQDSLYSCSPKSTDSLNMKPTVAPRAKDSSSSSAIKIIYHEDGEEFPFVIIASICSALNLPNISNFLGVADSVRSEASARELHEFEEEEARILARGSASSEEIRESRVNPAFDVTDEDVLNASVSSEDMNRFRMEVMQRLTQDKIRDIEHERQQQALRNSIEEDCARANLREENPPVGEGVGVSDSHGGVVENEELLSPITETTEPEHSMNYVLGTDSSPPSHPSTAPSSPLSPLDVAPFTPMFFMTSPANTIEKKKYKTRAEKGQSLLGEDLPPGGRGEEPMPSVTPRKVIIKREKSGSTRSASFEQLIRGSYTVDQMSAAAATAAGIPVIDSEMTPGSRGNSTLVESPQTRGATSDSGKEPNATSQTGTGDVRIPPRPARDIPDSLENSPPSPGIHSRISQSRKPTASQAGDDIVIFDRKSTSDHDIDRHVSRDVQVEVRDAYAHDLSDHSKRDAPLRDNDEQFRTYSRKKQHASLESSIEAPCSPRSASKPVISGEMNGGPRASHVIEETEEGQFDDDGVEDQLSGRVEGVESSSHRHGDQVDARFVRSQFGDEDRTNNSARFATFNKQTRPQSIASPRHHGSSSPLNGFDSGHIAAMSEQFGEYNRQDRPHSYASPRHDAPASPSGRNAELGRFATFRKQGETPGESRGFSQHKGGHPGGFKSGSVEPDQQVLAPGPSSPRSAQPSGRSPEEPNSSLGRFATFRKPPEVQRFSIPQYYENCATNGALEHPGYSTEGAAHRHSTLGFERQHVNQTGNPQVSPPRQSYYGNTGPHSNTHELRISANEANQNDDLPEEPRPKSQAFTVDIATGELVEINSSSEMASPRSPGTSVARSRTFRKRPEGKVFETEFAIVSDQEGVMSPRDGDGGSAVTMRAAHAGRISWSDSASDGSTAGLHDAFDKKSQSRDQLVPSPSNRKSPGSSPGARISWVTAAKSGFSGQVVLNDRGKFYVGNLVNIREQLLFWLLLIGSPHKII</sequence>
<feature type="compositionally biased region" description="Basic and acidic residues" evidence="1">
    <location>
        <begin position="651"/>
        <end position="674"/>
    </location>
</feature>
<feature type="region of interest" description="Disordered" evidence="1">
    <location>
        <begin position="758"/>
        <end position="829"/>
    </location>
</feature>
<proteinExistence type="predicted"/>
<feature type="compositionally biased region" description="Polar residues" evidence="1">
    <location>
        <begin position="1029"/>
        <end position="1039"/>
    </location>
</feature>
<gene>
    <name evidence="2" type="ORF">NEMVEDRAFT_v1g200487</name>
</gene>
<feature type="compositionally biased region" description="Basic and acidic residues" evidence="1">
    <location>
        <begin position="723"/>
        <end position="738"/>
    </location>
</feature>
<feature type="compositionally biased region" description="Polar residues" evidence="1">
    <location>
        <begin position="869"/>
        <end position="892"/>
    </location>
</feature>
<feature type="compositionally biased region" description="Polar residues" evidence="1">
    <location>
        <begin position="454"/>
        <end position="485"/>
    </location>
</feature>
<evidence type="ECO:0000256" key="1">
    <source>
        <dbReference type="SAM" id="MobiDB-lite"/>
    </source>
</evidence>
<accession>A7RQ87</accession>
<feature type="compositionally biased region" description="Polar residues" evidence="1">
    <location>
        <begin position="514"/>
        <end position="525"/>
    </location>
</feature>
<feature type="compositionally biased region" description="Polar residues" evidence="1">
    <location>
        <begin position="64"/>
        <end position="75"/>
    </location>
</feature>
<feature type="region of interest" description="Disordered" evidence="1">
    <location>
        <begin position="447"/>
        <end position="530"/>
    </location>
</feature>
<dbReference type="HOGENOM" id="CLU_284311_0_0_1"/>